<dbReference type="EMBL" id="JACJTQ010000016">
    <property type="protein sequence ID" value="MBD2692484.1"/>
    <property type="molecule type" value="Genomic_DNA"/>
</dbReference>
<dbReference type="Proteomes" id="UP000660381">
    <property type="component" value="Unassembled WGS sequence"/>
</dbReference>
<organism evidence="2 3">
    <name type="scientific">Anabaena catenula FACHB-362</name>
    <dbReference type="NCBI Taxonomy" id="2692877"/>
    <lineage>
        <taxon>Bacteria</taxon>
        <taxon>Bacillati</taxon>
        <taxon>Cyanobacteriota</taxon>
        <taxon>Cyanophyceae</taxon>
        <taxon>Nostocales</taxon>
        <taxon>Nostocaceae</taxon>
        <taxon>Anabaena</taxon>
    </lineage>
</organism>
<dbReference type="Pfam" id="PF04940">
    <property type="entry name" value="BLUF"/>
    <property type="match status" value="1"/>
</dbReference>
<keyword evidence="3" id="KW-1185">Reference proteome</keyword>
<dbReference type="Gene3D" id="1.10.287.1540">
    <property type="match status" value="1"/>
</dbReference>
<accession>A0ABR8J2B0</accession>
<evidence type="ECO:0000259" key="1">
    <source>
        <dbReference type="PROSITE" id="PS50925"/>
    </source>
</evidence>
<dbReference type="Gene3D" id="3.30.70.100">
    <property type="match status" value="1"/>
</dbReference>
<sequence>MNLYRLVYSSYAKSDLGYHDLKDIMEKSEKNNQSEGITGLLCYGDSVFLQILEGDRTIVSKTYHRIALDTRHHTPELIECIPIESRLFGIWSMKAVNISNLNSQEVRNLILKYSASTTLQPHTMTSQQCLNLMQALATLYEQAASF</sequence>
<reference evidence="2 3" key="1">
    <citation type="journal article" date="2020" name="ISME J.">
        <title>Comparative genomics reveals insights into cyanobacterial evolution and habitat adaptation.</title>
        <authorList>
            <person name="Chen M.Y."/>
            <person name="Teng W.K."/>
            <person name="Zhao L."/>
            <person name="Hu C.X."/>
            <person name="Zhou Y.K."/>
            <person name="Han B.P."/>
            <person name="Song L.R."/>
            <person name="Shu W.S."/>
        </authorList>
    </citation>
    <scope>NUCLEOTIDE SEQUENCE [LARGE SCALE GENOMIC DNA]</scope>
    <source>
        <strain evidence="2 3">FACHB-362</strain>
    </source>
</reference>
<dbReference type="PROSITE" id="PS50925">
    <property type="entry name" value="BLUF"/>
    <property type="match status" value="1"/>
</dbReference>
<comment type="caution">
    <text evidence="2">The sequence shown here is derived from an EMBL/GenBank/DDBJ whole genome shotgun (WGS) entry which is preliminary data.</text>
</comment>
<dbReference type="RefSeq" id="WP_190906873.1">
    <property type="nucleotide sequence ID" value="NZ_JACJTQ010000016.1"/>
</dbReference>
<feature type="domain" description="BLUF" evidence="1">
    <location>
        <begin position="3"/>
        <end position="94"/>
    </location>
</feature>
<gene>
    <name evidence="2" type="ORF">H6G68_12075</name>
</gene>
<evidence type="ECO:0000313" key="2">
    <source>
        <dbReference type="EMBL" id="MBD2692484.1"/>
    </source>
</evidence>
<evidence type="ECO:0000313" key="3">
    <source>
        <dbReference type="Proteomes" id="UP000660381"/>
    </source>
</evidence>
<dbReference type="InterPro" id="IPR007024">
    <property type="entry name" value="BLUF_domain"/>
</dbReference>
<dbReference type="SUPFAM" id="SSF54975">
    <property type="entry name" value="Acylphosphatase/BLUF domain-like"/>
    <property type="match status" value="1"/>
</dbReference>
<dbReference type="SMART" id="SM01034">
    <property type="entry name" value="BLUF"/>
    <property type="match status" value="1"/>
</dbReference>
<protein>
    <submittedName>
        <fullName evidence="2">BLUF domain-containing protein</fullName>
    </submittedName>
</protein>
<name>A0ABR8J2B0_9NOST</name>
<dbReference type="InterPro" id="IPR036046">
    <property type="entry name" value="Acylphosphatase-like_dom_sf"/>
</dbReference>
<proteinExistence type="predicted"/>